<dbReference type="Pfam" id="PF12833">
    <property type="entry name" value="HTH_18"/>
    <property type="match status" value="1"/>
</dbReference>
<protein>
    <submittedName>
        <fullName evidence="5">AraC-like DNA-binding protein</fullName>
    </submittedName>
</protein>
<evidence type="ECO:0000259" key="4">
    <source>
        <dbReference type="PROSITE" id="PS01124"/>
    </source>
</evidence>
<dbReference type="PANTHER" id="PTHR43280:SF28">
    <property type="entry name" value="HTH-TYPE TRANSCRIPTIONAL ACTIVATOR RHAS"/>
    <property type="match status" value="1"/>
</dbReference>
<proteinExistence type="predicted"/>
<reference evidence="5 6" key="1">
    <citation type="submission" date="2023-07" db="EMBL/GenBank/DDBJ databases">
        <title>Genomic Encyclopedia of Type Strains, Phase IV (KMG-IV): sequencing the most valuable type-strain genomes for metagenomic binning, comparative biology and taxonomic classification.</title>
        <authorList>
            <person name="Goeker M."/>
        </authorList>
    </citation>
    <scope>NUCLEOTIDE SEQUENCE [LARGE SCALE GENOMIC DNA]</scope>
    <source>
        <strain evidence="5 6">DSM 16980</strain>
    </source>
</reference>
<dbReference type="EMBL" id="JAUSUE010000014">
    <property type="protein sequence ID" value="MDQ0204300.1"/>
    <property type="molecule type" value="Genomic_DNA"/>
</dbReference>
<evidence type="ECO:0000313" key="6">
    <source>
        <dbReference type="Proteomes" id="UP001239167"/>
    </source>
</evidence>
<dbReference type="Pfam" id="PF02311">
    <property type="entry name" value="AraC_binding"/>
    <property type="match status" value="1"/>
</dbReference>
<dbReference type="SMART" id="SM00342">
    <property type="entry name" value="HTH_ARAC"/>
    <property type="match status" value="1"/>
</dbReference>
<dbReference type="InterPro" id="IPR037923">
    <property type="entry name" value="HTH-like"/>
</dbReference>
<dbReference type="Proteomes" id="UP001239167">
    <property type="component" value="Unassembled WGS sequence"/>
</dbReference>
<keyword evidence="1" id="KW-0805">Transcription regulation</keyword>
<comment type="caution">
    <text evidence="5">The sequence shown here is derived from an EMBL/GenBank/DDBJ whole genome shotgun (WGS) entry which is preliminary data.</text>
</comment>
<keyword evidence="2" id="KW-0238">DNA-binding</keyword>
<evidence type="ECO:0000256" key="1">
    <source>
        <dbReference type="ARBA" id="ARBA00023015"/>
    </source>
</evidence>
<feature type="domain" description="HTH araC/xylS-type" evidence="4">
    <location>
        <begin position="193"/>
        <end position="291"/>
    </location>
</feature>
<evidence type="ECO:0000313" key="5">
    <source>
        <dbReference type="EMBL" id="MDQ0204300.1"/>
    </source>
</evidence>
<accession>A0ABT9Y9X9</accession>
<dbReference type="SUPFAM" id="SSF46689">
    <property type="entry name" value="Homeodomain-like"/>
    <property type="match status" value="1"/>
</dbReference>
<gene>
    <name evidence="5" type="ORF">J2S01_002028</name>
</gene>
<dbReference type="PROSITE" id="PS00041">
    <property type="entry name" value="HTH_ARAC_FAMILY_1"/>
    <property type="match status" value="1"/>
</dbReference>
<dbReference type="InterPro" id="IPR014710">
    <property type="entry name" value="RmlC-like_jellyroll"/>
</dbReference>
<evidence type="ECO:0000256" key="3">
    <source>
        <dbReference type="ARBA" id="ARBA00023163"/>
    </source>
</evidence>
<dbReference type="Gene3D" id="1.10.10.60">
    <property type="entry name" value="Homeodomain-like"/>
    <property type="match status" value="2"/>
</dbReference>
<dbReference type="PRINTS" id="PR00032">
    <property type="entry name" value="HTHARAC"/>
</dbReference>
<keyword evidence="6" id="KW-1185">Reference proteome</keyword>
<dbReference type="CDD" id="cd02208">
    <property type="entry name" value="cupin_RmlC-like"/>
    <property type="match status" value="1"/>
</dbReference>
<dbReference type="PANTHER" id="PTHR43280">
    <property type="entry name" value="ARAC-FAMILY TRANSCRIPTIONAL REGULATOR"/>
    <property type="match status" value="1"/>
</dbReference>
<dbReference type="SUPFAM" id="SSF51215">
    <property type="entry name" value="Regulatory protein AraC"/>
    <property type="match status" value="1"/>
</dbReference>
<name>A0ABT9Y9X9_9FIRM</name>
<dbReference type="RefSeq" id="WP_307224560.1">
    <property type="nucleotide sequence ID" value="NZ_CP116940.1"/>
</dbReference>
<organism evidence="5 6">
    <name type="scientific">Pectinatus haikarae</name>
    <dbReference type="NCBI Taxonomy" id="349096"/>
    <lineage>
        <taxon>Bacteria</taxon>
        <taxon>Bacillati</taxon>
        <taxon>Bacillota</taxon>
        <taxon>Negativicutes</taxon>
        <taxon>Selenomonadales</taxon>
        <taxon>Selenomonadaceae</taxon>
        <taxon>Pectinatus</taxon>
    </lineage>
</organism>
<dbReference type="PROSITE" id="PS01124">
    <property type="entry name" value="HTH_ARAC_FAMILY_2"/>
    <property type="match status" value="1"/>
</dbReference>
<evidence type="ECO:0000256" key="2">
    <source>
        <dbReference type="ARBA" id="ARBA00023125"/>
    </source>
</evidence>
<dbReference type="InterPro" id="IPR018062">
    <property type="entry name" value="HTH_AraC-typ_CS"/>
</dbReference>
<dbReference type="InterPro" id="IPR003313">
    <property type="entry name" value="AraC-bd"/>
</dbReference>
<dbReference type="Gene3D" id="2.60.120.10">
    <property type="entry name" value="Jelly Rolls"/>
    <property type="match status" value="1"/>
</dbReference>
<dbReference type="InterPro" id="IPR020449">
    <property type="entry name" value="Tscrpt_reg_AraC-type_HTH"/>
</dbReference>
<keyword evidence="3" id="KW-0804">Transcription</keyword>
<dbReference type="InterPro" id="IPR009057">
    <property type="entry name" value="Homeodomain-like_sf"/>
</dbReference>
<sequence length="307" mass="35743">MDLNVMEDASEIIHYDDPNIPIYVKIGRLSAFPHMRALGHWHEDIEIMKALQGNFVYKINGRSFLIKEGDAMIVNSRQMHYGYSADGKDCEFLCILFKPELLSGNRELRSKYIDTIIRHHYITESYLSRQQPKECSMLRLIDEFLPLPINIQSGYELELLSKLYLLWLGWFRLLQPKLLQKFRSSDANIDAQKTMVEYIYKNYARKLTLAGIARNGGVCRSECCQIFKSYLGKTPIEFLNAYRLQVSMNLLNDATYSITEIAIACGFTNPSYFTELFLRTKGCTPSSYRRQQKEFSEKNKVNNIFIK</sequence>
<dbReference type="InterPro" id="IPR018060">
    <property type="entry name" value="HTH_AraC"/>
</dbReference>